<dbReference type="CDD" id="cd16917">
    <property type="entry name" value="HATPase_UhpB-NarQ-NarX-like"/>
    <property type="match status" value="1"/>
</dbReference>
<evidence type="ECO:0000313" key="9">
    <source>
        <dbReference type="Proteomes" id="UP000001349"/>
    </source>
</evidence>
<dbReference type="EMBL" id="CP001348">
    <property type="protein sequence ID" value="ACL76212.1"/>
    <property type="molecule type" value="Genomic_DNA"/>
</dbReference>
<dbReference type="Gene3D" id="3.30.565.10">
    <property type="entry name" value="Histidine kinase-like ATPase, C-terminal domain"/>
    <property type="match status" value="1"/>
</dbReference>
<dbReference type="PROSITE" id="PS50109">
    <property type="entry name" value="HIS_KIN"/>
    <property type="match status" value="1"/>
</dbReference>
<dbReference type="HOGENOM" id="CLU_000445_20_0_9"/>
<dbReference type="Pfam" id="PF02518">
    <property type="entry name" value="HATPase_c"/>
    <property type="match status" value="1"/>
</dbReference>
<dbReference type="GO" id="GO:0000155">
    <property type="term" value="F:phosphorelay sensor kinase activity"/>
    <property type="evidence" value="ECO:0007669"/>
    <property type="project" value="InterPro"/>
</dbReference>
<dbReference type="Proteomes" id="UP000001349">
    <property type="component" value="Chromosome"/>
</dbReference>
<dbReference type="AlphaFoldDB" id="B8I369"/>
<dbReference type="GO" id="GO:0016020">
    <property type="term" value="C:membrane"/>
    <property type="evidence" value="ECO:0007669"/>
    <property type="project" value="InterPro"/>
</dbReference>
<feature type="coiled-coil region" evidence="6">
    <location>
        <begin position="207"/>
        <end position="234"/>
    </location>
</feature>
<dbReference type="Pfam" id="PF05384">
    <property type="entry name" value="DegS"/>
    <property type="match status" value="1"/>
</dbReference>
<keyword evidence="5" id="KW-0902">Two-component regulatory system</keyword>
<dbReference type="PIRSF" id="PIRSF003169">
    <property type="entry name" value="STHK_DegS"/>
    <property type="match status" value="1"/>
</dbReference>
<dbReference type="PANTHER" id="PTHR24421:SF55">
    <property type="entry name" value="SENSOR HISTIDINE KINASE YDFH"/>
    <property type="match status" value="1"/>
</dbReference>
<dbReference type="PANTHER" id="PTHR24421">
    <property type="entry name" value="NITRATE/NITRITE SENSOR PROTEIN NARX-RELATED"/>
    <property type="match status" value="1"/>
</dbReference>
<dbReference type="SUPFAM" id="SSF55874">
    <property type="entry name" value="ATPase domain of HSP90 chaperone/DNA topoisomerase II/histidine kinase"/>
    <property type="match status" value="1"/>
</dbReference>
<dbReference type="InterPro" id="IPR011712">
    <property type="entry name" value="Sig_transdc_His_kin_sub3_dim/P"/>
</dbReference>
<gene>
    <name evidence="8" type="ordered locus">Ccel_1864</name>
</gene>
<dbReference type="GO" id="GO:0046983">
    <property type="term" value="F:protein dimerization activity"/>
    <property type="evidence" value="ECO:0007669"/>
    <property type="project" value="InterPro"/>
</dbReference>
<evidence type="ECO:0000259" key="7">
    <source>
        <dbReference type="PROSITE" id="PS50109"/>
    </source>
</evidence>
<evidence type="ECO:0000256" key="3">
    <source>
        <dbReference type="ARBA" id="ARBA00022679"/>
    </source>
</evidence>
<dbReference type="InterPro" id="IPR008595">
    <property type="entry name" value="DegS"/>
</dbReference>
<dbReference type="InterPro" id="IPR016381">
    <property type="entry name" value="Sig_transdc_His_kinase_DegS"/>
</dbReference>
<dbReference type="InterPro" id="IPR036890">
    <property type="entry name" value="HATPase_C_sf"/>
</dbReference>
<reference evidence="8 9" key="1">
    <citation type="submission" date="2009-01" db="EMBL/GenBank/DDBJ databases">
        <title>Complete sequence of Clostridium cellulolyticum H10.</title>
        <authorList>
            <consortium name="US DOE Joint Genome Institute"/>
            <person name="Lucas S."/>
            <person name="Copeland A."/>
            <person name="Lapidus A."/>
            <person name="Glavina del Rio T."/>
            <person name="Dalin E."/>
            <person name="Tice H."/>
            <person name="Bruce D."/>
            <person name="Goodwin L."/>
            <person name="Pitluck S."/>
            <person name="Chertkov O."/>
            <person name="Saunders E."/>
            <person name="Brettin T."/>
            <person name="Detter J.C."/>
            <person name="Han C."/>
            <person name="Larimer F."/>
            <person name="Land M."/>
            <person name="Hauser L."/>
            <person name="Kyrpides N."/>
            <person name="Ivanova N."/>
            <person name="Zhou J."/>
            <person name="Richardson P."/>
        </authorList>
    </citation>
    <scope>NUCLEOTIDE SEQUENCE [LARGE SCALE GENOMIC DNA]</scope>
    <source>
        <strain evidence="9">ATCC 35319 / DSM 5812 / JCM 6584 / H10</strain>
    </source>
</reference>
<dbReference type="InterPro" id="IPR050482">
    <property type="entry name" value="Sensor_HK_TwoCompSys"/>
</dbReference>
<keyword evidence="3" id="KW-0808">Transferase</keyword>
<accession>B8I369</accession>
<evidence type="ECO:0000313" key="8">
    <source>
        <dbReference type="EMBL" id="ACL76212.1"/>
    </source>
</evidence>
<keyword evidence="6" id="KW-0175">Coiled coil</keyword>
<evidence type="ECO:0000256" key="2">
    <source>
        <dbReference type="ARBA" id="ARBA00012438"/>
    </source>
</evidence>
<organism evidence="8 9">
    <name type="scientific">Ruminiclostridium cellulolyticum (strain ATCC 35319 / DSM 5812 / JCM 6584 / H10)</name>
    <name type="common">Clostridium cellulolyticum</name>
    <dbReference type="NCBI Taxonomy" id="394503"/>
    <lineage>
        <taxon>Bacteria</taxon>
        <taxon>Bacillati</taxon>
        <taxon>Bacillota</taxon>
        <taxon>Clostridia</taxon>
        <taxon>Eubacteriales</taxon>
        <taxon>Oscillospiraceae</taxon>
        <taxon>Ruminiclostridium</taxon>
    </lineage>
</organism>
<feature type="domain" description="Histidine kinase" evidence="7">
    <location>
        <begin position="191"/>
        <end position="384"/>
    </location>
</feature>
<dbReference type="OrthoDB" id="9781904at2"/>
<keyword evidence="4" id="KW-0418">Kinase</keyword>
<name>B8I369_RUMCH</name>
<dbReference type="eggNOG" id="COG4585">
    <property type="taxonomic scope" value="Bacteria"/>
</dbReference>
<dbReference type="RefSeq" id="WP_015925317.1">
    <property type="nucleotide sequence ID" value="NC_011898.1"/>
</dbReference>
<evidence type="ECO:0000256" key="5">
    <source>
        <dbReference type="ARBA" id="ARBA00023012"/>
    </source>
</evidence>
<comment type="catalytic activity">
    <reaction evidence="1">
        <text>ATP + protein L-histidine = ADP + protein N-phospho-L-histidine.</text>
        <dbReference type="EC" id="2.7.13.3"/>
    </reaction>
</comment>
<proteinExistence type="predicted"/>
<feature type="coiled-coil region" evidence="6">
    <location>
        <begin position="26"/>
        <end position="81"/>
    </location>
</feature>
<dbReference type="KEGG" id="cce:Ccel_1864"/>
<dbReference type="SMART" id="SM00387">
    <property type="entry name" value="HATPase_c"/>
    <property type="match status" value="1"/>
</dbReference>
<evidence type="ECO:0000256" key="1">
    <source>
        <dbReference type="ARBA" id="ARBA00000085"/>
    </source>
</evidence>
<evidence type="ECO:0000256" key="6">
    <source>
        <dbReference type="SAM" id="Coils"/>
    </source>
</evidence>
<protein>
    <recommendedName>
        <fullName evidence="2">histidine kinase</fullName>
        <ecNumber evidence="2">2.7.13.3</ecNumber>
    </recommendedName>
</protein>
<dbReference type="InterPro" id="IPR003594">
    <property type="entry name" value="HATPase_dom"/>
</dbReference>
<dbReference type="STRING" id="394503.Ccel_1864"/>
<dbReference type="EC" id="2.7.13.3" evidence="2"/>
<keyword evidence="9" id="KW-1185">Reference proteome</keyword>
<dbReference type="Gene3D" id="1.20.5.1930">
    <property type="match status" value="1"/>
</dbReference>
<evidence type="ECO:0000256" key="4">
    <source>
        <dbReference type="ARBA" id="ARBA00022777"/>
    </source>
</evidence>
<dbReference type="Pfam" id="PF07730">
    <property type="entry name" value="HisKA_3"/>
    <property type="match status" value="1"/>
</dbReference>
<dbReference type="InterPro" id="IPR005467">
    <property type="entry name" value="His_kinase_dom"/>
</dbReference>
<sequence length="391" mass="44796">MRSYKHNSVQMNEIISKTIKSLKSGKNEIIEIAENSRKECKRLEDELVTLKSQVFEIVSVIENLEHDLKQSKKKLYDVNKDFNSHSQNELAQAYQSADNIRVELAVRREQETFLIRRRNDLEIRIRDCLKTLERADSLIGHVGIALDYLSGDLQNVGEQLDNLQQRQFLGIKIIEAQEEERKRVAREIHDGPAQSMSNIVIKAEICERLLDKDIDEARKELQNLKKVMRDSLQEVRKIIYNLRPMALDDLGLLPTLERYVISFREETGIDVQLRSRAINEEIKSVISLAVFRIVQEALNNVLKHAQAKRVSILLEHVNKKLNIIIVDNGVGFNTDDVKVIEPESTGGFGLFSMKERVALLEGEVNIVSQVGIGTKIKIHIPLMDEGEDTQK</sequence>